<dbReference type="PROSITE" id="PS51387">
    <property type="entry name" value="FAD_PCMH"/>
    <property type="match status" value="1"/>
</dbReference>
<reference evidence="9" key="1">
    <citation type="submission" date="2014-07" db="EMBL/GenBank/DDBJ databases">
        <title>Genome sequencing of plant-pathogenic Streptomyces species.</title>
        <authorList>
            <person name="Harrison J."/>
            <person name="Sapp M."/>
            <person name="Thwaites R."/>
            <person name="Studholme D.J."/>
        </authorList>
    </citation>
    <scope>NUCLEOTIDE SEQUENCE [LARGE SCALE GENOMIC DNA]</scope>
    <source>
        <strain evidence="9">NCPPB 4445</strain>
    </source>
</reference>
<proteinExistence type="inferred from homology"/>
<dbReference type="PANTHER" id="PTHR42973">
    <property type="entry name" value="BINDING OXIDOREDUCTASE, PUTATIVE (AFU_ORTHOLOGUE AFUA_1G17690)-RELATED"/>
    <property type="match status" value="1"/>
</dbReference>
<name>A0A0L0JX71_9ACTN</name>
<dbReference type="EMBL" id="JPPY01000168">
    <property type="protein sequence ID" value="KND30146.1"/>
    <property type="molecule type" value="Genomic_DNA"/>
</dbReference>
<feature type="compositionally biased region" description="Basic and acidic residues" evidence="6">
    <location>
        <begin position="463"/>
        <end position="475"/>
    </location>
</feature>
<dbReference type="RefSeq" id="WP_050373257.1">
    <property type="nucleotide sequence ID" value="NZ_KQ257829.1"/>
</dbReference>
<dbReference type="InterPro" id="IPR006093">
    <property type="entry name" value="Oxy_OxRdtase_FAD_BS"/>
</dbReference>
<dbReference type="Gene3D" id="3.30.465.10">
    <property type="match status" value="1"/>
</dbReference>
<sequence length="475" mass="50263">MTSLRGSLGGAVLGPGDPGYDEARSGVQRTYLHRPSVIVRAGRPADVQLAVRRAARHGLPVAVQATGHGLNVPTEGGVLIDTTPMAEVRIDPVSRTAWAAAGTRWEQVITAAAEHGLAPLSGSSPDVGVVGYTLSGGLGLMGRSFGYAADHVRRVDLVTADGDLRTLTPGEDLFWAVRGGGGNFGVVTGLEFALFPVDRFFGGGLYFDAPHIPAVLKTYREWTETVPEAMSSSIGLIPMPDVPGVPAPLRGRHLAHVRIAHLGTVESGEQLVAPLRALGPRLVDTLGEMPFTASGTIHNEPKQPRNFYCANAMLSEFAPSVPDAVLDLVGPGSSNFAVVQFNHLGAALARPPEVDNAVGHRSASHVLRVVTLPQGPGHDPAHDVAQAVTRTTAPWTLGRSPNFVQGDERAPEQTRECYGAVAYHRLSELKAVHDPGNMFRCNVNVTPAARNGDTLASGRRPHGKDDQGNEIVTHR</sequence>
<dbReference type="PROSITE" id="PS00862">
    <property type="entry name" value="OX2_COVAL_FAD"/>
    <property type="match status" value="1"/>
</dbReference>
<dbReference type="Pfam" id="PF01565">
    <property type="entry name" value="FAD_binding_4"/>
    <property type="match status" value="1"/>
</dbReference>
<dbReference type="PANTHER" id="PTHR42973:SF39">
    <property type="entry name" value="FAD-BINDING PCMH-TYPE DOMAIN-CONTAINING PROTEIN"/>
    <property type="match status" value="1"/>
</dbReference>
<comment type="caution">
    <text evidence="8">The sequence shown here is derived from an EMBL/GenBank/DDBJ whole genome shotgun (WGS) entry which is preliminary data.</text>
</comment>
<evidence type="ECO:0000256" key="2">
    <source>
        <dbReference type="ARBA" id="ARBA00005466"/>
    </source>
</evidence>
<evidence type="ECO:0000256" key="4">
    <source>
        <dbReference type="ARBA" id="ARBA00022827"/>
    </source>
</evidence>
<feature type="region of interest" description="Disordered" evidence="6">
    <location>
        <begin position="1"/>
        <end position="20"/>
    </location>
</feature>
<dbReference type="GO" id="GO:0016491">
    <property type="term" value="F:oxidoreductase activity"/>
    <property type="evidence" value="ECO:0007669"/>
    <property type="project" value="UniProtKB-KW"/>
</dbReference>
<evidence type="ECO:0000313" key="9">
    <source>
        <dbReference type="Proteomes" id="UP000037151"/>
    </source>
</evidence>
<evidence type="ECO:0000313" key="8">
    <source>
        <dbReference type="EMBL" id="KND30146.1"/>
    </source>
</evidence>
<keyword evidence="4" id="KW-0274">FAD</keyword>
<evidence type="ECO:0000256" key="1">
    <source>
        <dbReference type="ARBA" id="ARBA00001974"/>
    </source>
</evidence>
<evidence type="ECO:0000256" key="5">
    <source>
        <dbReference type="ARBA" id="ARBA00023002"/>
    </source>
</evidence>
<evidence type="ECO:0000256" key="6">
    <source>
        <dbReference type="SAM" id="MobiDB-lite"/>
    </source>
</evidence>
<dbReference type="OrthoDB" id="9775082at2"/>
<dbReference type="AlphaFoldDB" id="A0A0L0JX71"/>
<comment type="similarity">
    <text evidence="2">Belongs to the oxygen-dependent FAD-linked oxidoreductase family.</text>
</comment>
<dbReference type="SUPFAM" id="SSF56176">
    <property type="entry name" value="FAD-binding/transporter-associated domain-like"/>
    <property type="match status" value="1"/>
</dbReference>
<feature type="domain" description="FAD-binding PCMH-type" evidence="7">
    <location>
        <begin position="31"/>
        <end position="197"/>
    </location>
</feature>
<dbReference type="InterPro" id="IPR016169">
    <property type="entry name" value="FAD-bd_PCMH_sub2"/>
</dbReference>
<dbReference type="Proteomes" id="UP000037151">
    <property type="component" value="Unassembled WGS sequence"/>
</dbReference>
<dbReference type="GO" id="GO:0071949">
    <property type="term" value="F:FAD binding"/>
    <property type="evidence" value="ECO:0007669"/>
    <property type="project" value="InterPro"/>
</dbReference>
<comment type="cofactor">
    <cofactor evidence="1">
        <name>FAD</name>
        <dbReference type="ChEBI" id="CHEBI:57692"/>
    </cofactor>
</comment>
<evidence type="ECO:0000259" key="7">
    <source>
        <dbReference type="PROSITE" id="PS51387"/>
    </source>
</evidence>
<dbReference type="PATRIC" id="fig|42234.21.peg.6008"/>
<feature type="region of interest" description="Disordered" evidence="6">
    <location>
        <begin position="450"/>
        <end position="475"/>
    </location>
</feature>
<dbReference type="Gene3D" id="3.30.43.10">
    <property type="entry name" value="Uridine Diphospho-n-acetylenolpyruvylglucosamine Reductase, domain 2"/>
    <property type="match status" value="1"/>
</dbReference>
<protein>
    <submittedName>
        <fullName evidence="8">FAD-binding protein</fullName>
    </submittedName>
</protein>
<feature type="compositionally biased region" description="Gly residues" evidence="6">
    <location>
        <begin position="7"/>
        <end position="17"/>
    </location>
</feature>
<evidence type="ECO:0000256" key="3">
    <source>
        <dbReference type="ARBA" id="ARBA00022630"/>
    </source>
</evidence>
<dbReference type="InterPro" id="IPR036318">
    <property type="entry name" value="FAD-bd_PCMH-like_sf"/>
</dbReference>
<organism evidence="8 9">
    <name type="scientific">Streptomyces acidiscabies</name>
    <dbReference type="NCBI Taxonomy" id="42234"/>
    <lineage>
        <taxon>Bacteria</taxon>
        <taxon>Bacillati</taxon>
        <taxon>Actinomycetota</taxon>
        <taxon>Actinomycetes</taxon>
        <taxon>Kitasatosporales</taxon>
        <taxon>Streptomycetaceae</taxon>
        <taxon>Streptomyces</taxon>
    </lineage>
</organism>
<dbReference type="InterPro" id="IPR006094">
    <property type="entry name" value="Oxid_FAD_bind_N"/>
</dbReference>
<dbReference type="InterPro" id="IPR050416">
    <property type="entry name" value="FAD-linked_Oxidoreductase"/>
</dbReference>
<keyword evidence="3" id="KW-0285">Flavoprotein</keyword>
<accession>A0A0L0JX71</accession>
<dbReference type="Gene3D" id="3.40.462.20">
    <property type="match status" value="1"/>
</dbReference>
<gene>
    <name evidence="8" type="ORF">IQ63_29155</name>
</gene>
<dbReference type="InterPro" id="IPR016167">
    <property type="entry name" value="FAD-bd_PCMH_sub1"/>
</dbReference>
<keyword evidence="5" id="KW-0560">Oxidoreductase</keyword>
<dbReference type="InterPro" id="IPR016166">
    <property type="entry name" value="FAD-bd_PCMH"/>
</dbReference>